<organism evidence="7 8">
    <name type="scientific">Ferrimonas aestuarii</name>
    <dbReference type="NCBI Taxonomy" id="2569539"/>
    <lineage>
        <taxon>Bacteria</taxon>
        <taxon>Pseudomonadati</taxon>
        <taxon>Pseudomonadota</taxon>
        <taxon>Gammaproteobacteria</taxon>
        <taxon>Alteromonadales</taxon>
        <taxon>Ferrimonadaceae</taxon>
        <taxon>Ferrimonas</taxon>
    </lineage>
</organism>
<evidence type="ECO:0000313" key="7">
    <source>
        <dbReference type="EMBL" id="TKB49663.1"/>
    </source>
</evidence>
<dbReference type="PANTHER" id="PTHR34478:SF2">
    <property type="entry name" value="MEMBRANE PROTEIN"/>
    <property type="match status" value="1"/>
</dbReference>
<dbReference type="EMBL" id="SWCJ01000025">
    <property type="protein sequence ID" value="TKB49663.1"/>
    <property type="molecule type" value="Genomic_DNA"/>
</dbReference>
<dbReference type="InterPro" id="IPR023353">
    <property type="entry name" value="LemA-like_dom_sf"/>
</dbReference>
<keyword evidence="3 6" id="KW-0812">Transmembrane</keyword>
<evidence type="ECO:0000256" key="3">
    <source>
        <dbReference type="ARBA" id="ARBA00022692"/>
    </source>
</evidence>
<reference evidence="7 8" key="1">
    <citation type="submission" date="2019-04" db="EMBL/GenBank/DDBJ databases">
        <authorList>
            <person name="Hwang J.C."/>
        </authorList>
    </citation>
    <scope>NUCLEOTIDE SEQUENCE [LARGE SCALE GENOMIC DNA]</scope>
    <source>
        <strain evidence="7 8">IMCC35002</strain>
    </source>
</reference>
<comment type="similarity">
    <text evidence="2">Belongs to the LemA family.</text>
</comment>
<keyword evidence="4 6" id="KW-1133">Transmembrane helix</keyword>
<accession>A0A4U1BFG7</accession>
<gene>
    <name evidence="7" type="ORF">FCL42_20165</name>
</gene>
<evidence type="ECO:0000256" key="4">
    <source>
        <dbReference type="ARBA" id="ARBA00022989"/>
    </source>
</evidence>
<name>A0A4U1BFG7_9GAMM</name>
<evidence type="ECO:0000313" key="8">
    <source>
        <dbReference type="Proteomes" id="UP000305675"/>
    </source>
</evidence>
<dbReference type="Gene3D" id="1.20.1440.20">
    <property type="entry name" value="LemA-like domain"/>
    <property type="match status" value="1"/>
</dbReference>
<sequence>MSEPTLIIFAVIAVIVIAVILMYNGIVGRYNAVDRAWASVLTQERQKNKIIPHVEKMVEQYKLHEASVLTEVTKLRNAISELGDSQVDASKLVATEKHTASLLQGLRVAVEAYPDLKASDTYLKVMAEISEQQEQVGAAIRIFNRNVEEFNNGIQMFPSSIVNAMFNKKQPIKAFSDAEAQAGFDYKPNL</sequence>
<feature type="transmembrane region" description="Helical" evidence="6">
    <location>
        <begin position="6"/>
        <end position="26"/>
    </location>
</feature>
<dbReference type="OrthoDB" id="9804152at2"/>
<dbReference type="SUPFAM" id="SSF140478">
    <property type="entry name" value="LemA-like"/>
    <property type="match status" value="1"/>
</dbReference>
<evidence type="ECO:0000256" key="1">
    <source>
        <dbReference type="ARBA" id="ARBA00004167"/>
    </source>
</evidence>
<dbReference type="RefSeq" id="WP_136865236.1">
    <property type="nucleotide sequence ID" value="NZ_SWCJ01000025.1"/>
</dbReference>
<evidence type="ECO:0000256" key="6">
    <source>
        <dbReference type="SAM" id="Phobius"/>
    </source>
</evidence>
<evidence type="ECO:0000256" key="2">
    <source>
        <dbReference type="ARBA" id="ARBA00008854"/>
    </source>
</evidence>
<comment type="subcellular location">
    <subcellularLocation>
        <location evidence="1">Membrane</location>
        <topology evidence="1">Single-pass membrane protein</topology>
    </subcellularLocation>
</comment>
<dbReference type="PANTHER" id="PTHR34478">
    <property type="entry name" value="PROTEIN LEMA"/>
    <property type="match status" value="1"/>
</dbReference>
<keyword evidence="8" id="KW-1185">Reference proteome</keyword>
<dbReference type="Proteomes" id="UP000305675">
    <property type="component" value="Unassembled WGS sequence"/>
</dbReference>
<comment type="caution">
    <text evidence="7">The sequence shown here is derived from an EMBL/GenBank/DDBJ whole genome shotgun (WGS) entry which is preliminary data.</text>
</comment>
<dbReference type="InterPro" id="IPR007156">
    <property type="entry name" value="MamQ_LemA"/>
</dbReference>
<keyword evidence="5 6" id="KW-0472">Membrane</keyword>
<dbReference type="AlphaFoldDB" id="A0A4U1BFG7"/>
<dbReference type="Pfam" id="PF04011">
    <property type="entry name" value="LemA"/>
    <property type="match status" value="1"/>
</dbReference>
<dbReference type="GO" id="GO:0016020">
    <property type="term" value="C:membrane"/>
    <property type="evidence" value="ECO:0007669"/>
    <property type="project" value="UniProtKB-SubCell"/>
</dbReference>
<proteinExistence type="inferred from homology"/>
<protein>
    <submittedName>
        <fullName evidence="7">LemA family protein</fullName>
    </submittedName>
</protein>
<evidence type="ECO:0000256" key="5">
    <source>
        <dbReference type="ARBA" id="ARBA00023136"/>
    </source>
</evidence>